<evidence type="ECO:0000313" key="2">
    <source>
        <dbReference type="Proteomes" id="UP001347796"/>
    </source>
</evidence>
<evidence type="ECO:0000313" key="1">
    <source>
        <dbReference type="EMBL" id="KAK6186898.1"/>
    </source>
</evidence>
<reference evidence="1 2" key="1">
    <citation type="submission" date="2024-01" db="EMBL/GenBank/DDBJ databases">
        <title>The genome of the rayed Mediterranean limpet Patella caerulea (Linnaeus, 1758).</title>
        <authorList>
            <person name="Anh-Thu Weber A."/>
            <person name="Halstead-Nussloch G."/>
        </authorList>
    </citation>
    <scope>NUCLEOTIDE SEQUENCE [LARGE SCALE GENOMIC DNA]</scope>
    <source>
        <strain evidence="1">AATW-2023a</strain>
        <tissue evidence="1">Whole specimen</tissue>
    </source>
</reference>
<dbReference type="Proteomes" id="UP001347796">
    <property type="component" value="Unassembled WGS sequence"/>
</dbReference>
<sequence>MVKRERRHNYSIPEQPPWWDSDSEKLTSEKFSALDIYRLSNLNVDLVKYKNSRNSFKSLCSTNKLKHADRNHDDYVGACQDTNGLWKQIKYFFRKSSTSESVSAAEWFNYFRDLYNTCHVNLDGKYEMEIQDSLLNCSDPLYLSENQNHILDSPITSNEILSTIKSLPTSKAPGPEGIVNEIYKHSIVKMLPYLITLFNLIFDKGVFPTNYP</sequence>
<proteinExistence type="predicted"/>
<organism evidence="1 2">
    <name type="scientific">Patella caerulea</name>
    <name type="common">Rayed Mediterranean limpet</name>
    <dbReference type="NCBI Taxonomy" id="87958"/>
    <lineage>
        <taxon>Eukaryota</taxon>
        <taxon>Metazoa</taxon>
        <taxon>Spiralia</taxon>
        <taxon>Lophotrochozoa</taxon>
        <taxon>Mollusca</taxon>
        <taxon>Gastropoda</taxon>
        <taxon>Patellogastropoda</taxon>
        <taxon>Patelloidea</taxon>
        <taxon>Patellidae</taxon>
        <taxon>Patella</taxon>
    </lineage>
</organism>
<gene>
    <name evidence="1" type="ORF">SNE40_006158</name>
</gene>
<keyword evidence="2" id="KW-1185">Reference proteome</keyword>
<name>A0AAN8PX16_PATCE</name>
<dbReference type="EMBL" id="JAZGQO010000005">
    <property type="protein sequence ID" value="KAK6186898.1"/>
    <property type="molecule type" value="Genomic_DNA"/>
</dbReference>
<dbReference type="AlphaFoldDB" id="A0AAN8PX16"/>
<comment type="caution">
    <text evidence="1">The sequence shown here is derived from an EMBL/GenBank/DDBJ whole genome shotgun (WGS) entry which is preliminary data.</text>
</comment>
<protein>
    <submittedName>
        <fullName evidence="1">Uncharacterized protein</fullName>
    </submittedName>
</protein>
<dbReference type="PANTHER" id="PTHR19446">
    <property type="entry name" value="REVERSE TRANSCRIPTASES"/>
    <property type="match status" value="1"/>
</dbReference>
<accession>A0AAN8PX16</accession>